<dbReference type="PANTHER" id="PTHR47982:SF32">
    <property type="entry name" value="NON-SPECIFIC SERINE_THREONINE PROTEIN KINASE"/>
    <property type="match status" value="1"/>
</dbReference>
<evidence type="ECO:0000256" key="8">
    <source>
        <dbReference type="ARBA" id="ARBA00022989"/>
    </source>
</evidence>
<evidence type="ECO:0000256" key="9">
    <source>
        <dbReference type="ARBA" id="ARBA00023136"/>
    </source>
</evidence>
<evidence type="ECO:0000256" key="2">
    <source>
        <dbReference type="ARBA" id="ARBA00012513"/>
    </source>
</evidence>
<evidence type="ECO:0000313" key="13">
    <source>
        <dbReference type="Proteomes" id="UP001642360"/>
    </source>
</evidence>
<evidence type="ECO:0000256" key="11">
    <source>
        <dbReference type="ARBA" id="ARBA00048679"/>
    </source>
</evidence>
<dbReference type="GO" id="GO:0005886">
    <property type="term" value="C:plasma membrane"/>
    <property type="evidence" value="ECO:0007669"/>
    <property type="project" value="UniProtKB-SubCell"/>
</dbReference>
<protein>
    <recommendedName>
        <fullName evidence="2">non-specific serine/threonine protein kinase</fullName>
        <ecNumber evidence="2">2.7.11.1</ecNumber>
    </recommendedName>
</protein>
<keyword evidence="7" id="KW-0067">ATP-binding</keyword>
<evidence type="ECO:0000256" key="4">
    <source>
        <dbReference type="ARBA" id="ARBA00022679"/>
    </source>
</evidence>
<dbReference type="InterPro" id="IPR047117">
    <property type="entry name" value="PERK1-13-like"/>
</dbReference>
<reference evidence="12 13" key="1">
    <citation type="submission" date="2024-02" db="EMBL/GenBank/DDBJ databases">
        <authorList>
            <person name="Vignale AGUSTIN F."/>
            <person name="Sosa J E."/>
            <person name="Modenutti C."/>
        </authorList>
    </citation>
    <scope>NUCLEOTIDE SEQUENCE [LARGE SCALE GENOMIC DNA]</scope>
</reference>
<evidence type="ECO:0000256" key="7">
    <source>
        <dbReference type="ARBA" id="ARBA00022840"/>
    </source>
</evidence>
<sequence length="120" mass="13786">MYVIARPLLTQALDNEDFEQLVDPTLENNFVESELFRMIEAAAACVRHLASKRPRMSQVVRALDSIDEFSDLTNGMRPGQSEIFDSRQQSAQIRLFQRMAFGSQEYNSDFFNQSQSSLRS</sequence>
<organism evidence="12 13">
    <name type="scientific">Ilex paraguariensis</name>
    <name type="common">yerba mate</name>
    <dbReference type="NCBI Taxonomy" id="185542"/>
    <lineage>
        <taxon>Eukaryota</taxon>
        <taxon>Viridiplantae</taxon>
        <taxon>Streptophyta</taxon>
        <taxon>Embryophyta</taxon>
        <taxon>Tracheophyta</taxon>
        <taxon>Spermatophyta</taxon>
        <taxon>Magnoliopsida</taxon>
        <taxon>eudicotyledons</taxon>
        <taxon>Gunneridae</taxon>
        <taxon>Pentapetalae</taxon>
        <taxon>asterids</taxon>
        <taxon>campanulids</taxon>
        <taxon>Aquifoliales</taxon>
        <taxon>Aquifoliaceae</taxon>
        <taxon>Ilex</taxon>
    </lineage>
</organism>
<comment type="caution">
    <text evidence="12">The sequence shown here is derived from an EMBL/GenBank/DDBJ whole genome shotgun (WGS) entry which is preliminary data.</text>
</comment>
<dbReference type="PANTHER" id="PTHR47982">
    <property type="entry name" value="PROLINE-RICH RECEPTOR-LIKE PROTEIN KINASE PERK4"/>
    <property type="match status" value="1"/>
</dbReference>
<keyword evidence="13" id="KW-1185">Reference proteome</keyword>
<keyword evidence="5" id="KW-0812">Transmembrane</keyword>
<evidence type="ECO:0000256" key="3">
    <source>
        <dbReference type="ARBA" id="ARBA00022527"/>
    </source>
</evidence>
<dbReference type="GO" id="GO:0005524">
    <property type="term" value="F:ATP binding"/>
    <property type="evidence" value="ECO:0007669"/>
    <property type="project" value="UniProtKB-KW"/>
</dbReference>
<dbReference type="Gene3D" id="1.10.510.10">
    <property type="entry name" value="Transferase(Phosphotransferase) domain 1"/>
    <property type="match status" value="1"/>
</dbReference>
<evidence type="ECO:0000256" key="5">
    <source>
        <dbReference type="ARBA" id="ARBA00022692"/>
    </source>
</evidence>
<keyword evidence="8" id="KW-1133">Transmembrane helix</keyword>
<evidence type="ECO:0000256" key="10">
    <source>
        <dbReference type="ARBA" id="ARBA00047899"/>
    </source>
</evidence>
<keyword evidence="3" id="KW-0418">Kinase</keyword>
<name>A0ABC8RHI2_9AQUA</name>
<comment type="catalytic activity">
    <reaction evidence="11">
        <text>L-seryl-[protein] + ATP = O-phospho-L-seryl-[protein] + ADP + H(+)</text>
        <dbReference type="Rhea" id="RHEA:17989"/>
        <dbReference type="Rhea" id="RHEA-COMP:9863"/>
        <dbReference type="Rhea" id="RHEA-COMP:11604"/>
        <dbReference type="ChEBI" id="CHEBI:15378"/>
        <dbReference type="ChEBI" id="CHEBI:29999"/>
        <dbReference type="ChEBI" id="CHEBI:30616"/>
        <dbReference type="ChEBI" id="CHEBI:83421"/>
        <dbReference type="ChEBI" id="CHEBI:456216"/>
        <dbReference type="EC" id="2.7.11.1"/>
    </reaction>
</comment>
<dbReference type="Proteomes" id="UP001642360">
    <property type="component" value="Unassembled WGS sequence"/>
</dbReference>
<keyword evidence="4" id="KW-0808">Transferase</keyword>
<evidence type="ECO:0000256" key="6">
    <source>
        <dbReference type="ARBA" id="ARBA00022741"/>
    </source>
</evidence>
<keyword evidence="3" id="KW-0723">Serine/threonine-protein kinase</keyword>
<dbReference type="EC" id="2.7.11.1" evidence="2"/>
<evidence type="ECO:0000313" key="12">
    <source>
        <dbReference type="EMBL" id="CAK9143852.1"/>
    </source>
</evidence>
<comment type="subcellular location">
    <subcellularLocation>
        <location evidence="1">Cell membrane</location>
        <topology evidence="1">Single-pass membrane protein</topology>
    </subcellularLocation>
</comment>
<gene>
    <name evidence="12" type="ORF">ILEXP_LOCUS11588</name>
</gene>
<dbReference type="EMBL" id="CAUOFW020001343">
    <property type="protein sequence ID" value="CAK9143852.1"/>
    <property type="molecule type" value="Genomic_DNA"/>
</dbReference>
<keyword evidence="9" id="KW-0472">Membrane</keyword>
<evidence type="ECO:0000256" key="1">
    <source>
        <dbReference type="ARBA" id="ARBA00004162"/>
    </source>
</evidence>
<comment type="catalytic activity">
    <reaction evidence="10">
        <text>L-threonyl-[protein] + ATP = O-phospho-L-threonyl-[protein] + ADP + H(+)</text>
        <dbReference type="Rhea" id="RHEA:46608"/>
        <dbReference type="Rhea" id="RHEA-COMP:11060"/>
        <dbReference type="Rhea" id="RHEA-COMP:11605"/>
        <dbReference type="ChEBI" id="CHEBI:15378"/>
        <dbReference type="ChEBI" id="CHEBI:30013"/>
        <dbReference type="ChEBI" id="CHEBI:30616"/>
        <dbReference type="ChEBI" id="CHEBI:61977"/>
        <dbReference type="ChEBI" id="CHEBI:456216"/>
        <dbReference type="EC" id="2.7.11.1"/>
    </reaction>
</comment>
<accession>A0ABC8RHI2</accession>
<proteinExistence type="predicted"/>
<dbReference type="GO" id="GO:0004674">
    <property type="term" value="F:protein serine/threonine kinase activity"/>
    <property type="evidence" value="ECO:0007669"/>
    <property type="project" value="UniProtKB-KW"/>
</dbReference>
<dbReference type="AlphaFoldDB" id="A0ABC8RHI2"/>
<keyword evidence="6" id="KW-0547">Nucleotide-binding</keyword>